<keyword evidence="4" id="KW-0969">Cilium</keyword>
<dbReference type="EMBL" id="DF237419">
    <property type="protein sequence ID" value="GAQ88925.1"/>
    <property type="molecule type" value="Genomic_DNA"/>
</dbReference>
<evidence type="ECO:0000256" key="1">
    <source>
        <dbReference type="ARBA" id="ARBA00004138"/>
    </source>
</evidence>
<dbReference type="OMA" id="QGLKSCA"/>
<dbReference type="PANTHER" id="PTHR45973">
    <property type="entry name" value="PROTEIN PHOSPHATASE 1 REGULATORY SUBUNIT SDS22-RELATED"/>
    <property type="match status" value="1"/>
</dbReference>
<keyword evidence="5" id="KW-0966">Cell projection</keyword>
<dbReference type="Gene3D" id="3.80.10.10">
    <property type="entry name" value="Ribonuclease Inhibitor"/>
    <property type="match status" value="2"/>
</dbReference>
<keyword evidence="8" id="KW-1185">Reference proteome</keyword>
<evidence type="ECO:0008006" key="9">
    <source>
        <dbReference type="Google" id="ProtNLM"/>
    </source>
</evidence>
<feature type="compositionally biased region" description="Acidic residues" evidence="6">
    <location>
        <begin position="265"/>
        <end position="278"/>
    </location>
</feature>
<evidence type="ECO:0000256" key="4">
    <source>
        <dbReference type="ARBA" id="ARBA00023069"/>
    </source>
</evidence>
<protein>
    <recommendedName>
        <fullName evidence="9">Dynein assembly factor 1, axonemal homolog</fullName>
    </recommendedName>
</protein>
<dbReference type="Pfam" id="PF14580">
    <property type="entry name" value="LRR_9"/>
    <property type="match status" value="1"/>
</dbReference>
<dbReference type="InterPro" id="IPR032675">
    <property type="entry name" value="LRR_dom_sf"/>
</dbReference>
<reference evidence="7 8" key="1">
    <citation type="journal article" date="2014" name="Nat. Commun.">
        <title>Klebsormidium flaccidum genome reveals primary factors for plant terrestrial adaptation.</title>
        <authorList>
            <person name="Hori K."/>
            <person name="Maruyama F."/>
            <person name="Fujisawa T."/>
            <person name="Togashi T."/>
            <person name="Yamamoto N."/>
            <person name="Seo M."/>
            <person name="Sato S."/>
            <person name="Yamada T."/>
            <person name="Mori H."/>
            <person name="Tajima N."/>
            <person name="Moriyama T."/>
            <person name="Ikeuchi M."/>
            <person name="Watanabe M."/>
            <person name="Wada H."/>
            <person name="Kobayashi K."/>
            <person name="Saito M."/>
            <person name="Masuda T."/>
            <person name="Sasaki-Sekimoto Y."/>
            <person name="Mashiguchi K."/>
            <person name="Awai K."/>
            <person name="Shimojima M."/>
            <person name="Masuda S."/>
            <person name="Iwai M."/>
            <person name="Nobusawa T."/>
            <person name="Narise T."/>
            <person name="Kondo S."/>
            <person name="Saito H."/>
            <person name="Sato R."/>
            <person name="Murakawa M."/>
            <person name="Ihara Y."/>
            <person name="Oshima-Yamada Y."/>
            <person name="Ohtaka K."/>
            <person name="Satoh M."/>
            <person name="Sonobe K."/>
            <person name="Ishii M."/>
            <person name="Ohtani R."/>
            <person name="Kanamori-Sato M."/>
            <person name="Honoki R."/>
            <person name="Miyazaki D."/>
            <person name="Mochizuki H."/>
            <person name="Umetsu J."/>
            <person name="Higashi K."/>
            <person name="Shibata D."/>
            <person name="Kamiya Y."/>
            <person name="Sato N."/>
            <person name="Nakamura Y."/>
            <person name="Tabata S."/>
            <person name="Ida S."/>
            <person name="Kurokawa K."/>
            <person name="Ohta H."/>
        </authorList>
    </citation>
    <scope>NUCLEOTIDE SEQUENCE [LARGE SCALE GENOMIC DNA]</scope>
    <source>
        <strain evidence="7 8">NIES-2285</strain>
    </source>
</reference>
<organism evidence="7 8">
    <name type="scientific">Klebsormidium nitens</name>
    <name type="common">Green alga</name>
    <name type="synonym">Ulothrix nitens</name>
    <dbReference type="NCBI Taxonomy" id="105231"/>
    <lineage>
        <taxon>Eukaryota</taxon>
        <taxon>Viridiplantae</taxon>
        <taxon>Streptophyta</taxon>
        <taxon>Klebsormidiophyceae</taxon>
        <taxon>Klebsormidiales</taxon>
        <taxon>Klebsormidiaceae</taxon>
        <taxon>Klebsormidium</taxon>
    </lineage>
</organism>
<dbReference type="PROSITE" id="PS51450">
    <property type="entry name" value="LRR"/>
    <property type="match status" value="3"/>
</dbReference>
<dbReference type="OrthoDB" id="1904536at2759"/>
<dbReference type="Proteomes" id="UP000054558">
    <property type="component" value="Unassembled WGS sequence"/>
</dbReference>
<gene>
    <name evidence="7" type="ORF">KFL_004700070</name>
</gene>
<dbReference type="SUPFAM" id="SSF52075">
    <property type="entry name" value="Outer arm dynein light chain 1"/>
    <property type="match status" value="1"/>
</dbReference>
<keyword evidence="3" id="KW-0677">Repeat</keyword>
<sequence>MEGSPMELTKEWLRKFCREQKLYTTPYLNDKLYLHFKGFERIQNLEEYTGLRSLFLEGNGIDSLAGLEALRELRCLYVQQNCIERIDHLENLIELDTINISNNSVRVLENLSCLPKLQTLIASKNRFDSAEGIAHLKECPSISVLDLSENKLEDGQGVLDVLKAMPKLRCVYLKGNPMVSKLPNYRKALIASLPNLKYLDDRPVFDADRACAEAWARDGLQGEREARARLREEERSREERNFRAMKQWRSQSFAERRVSMGLPPLEDEESGSGDDMETEREPPELIRARETLAHYPARLGEEEPPELTNARAAVRASDSPTSVAMEGAKATGFGGEASEQNSGRTSPEPGIRSEMATEPEAQIDLSPGGATGADMVVEEARLGPGSLDERADVPDEEASGTEQASEGDRASEWLDEGEDAFGPFVGTAGHIEGMEVASFVALDEDELDLNDLD</sequence>
<evidence type="ECO:0000256" key="6">
    <source>
        <dbReference type="SAM" id="MobiDB-lite"/>
    </source>
</evidence>
<evidence type="ECO:0000256" key="2">
    <source>
        <dbReference type="ARBA" id="ARBA00022614"/>
    </source>
</evidence>
<accession>A0A1Y1ID87</accession>
<feature type="region of interest" description="Disordered" evidence="6">
    <location>
        <begin position="302"/>
        <end position="426"/>
    </location>
</feature>
<evidence type="ECO:0000256" key="3">
    <source>
        <dbReference type="ARBA" id="ARBA00022737"/>
    </source>
</evidence>
<comment type="subcellular location">
    <subcellularLocation>
        <location evidence="1">Cell projection</location>
        <location evidence="1">Cilium</location>
    </subcellularLocation>
</comment>
<proteinExistence type="predicted"/>
<feature type="region of interest" description="Disordered" evidence="6">
    <location>
        <begin position="259"/>
        <end position="282"/>
    </location>
</feature>
<evidence type="ECO:0000313" key="8">
    <source>
        <dbReference type="Proteomes" id="UP000054558"/>
    </source>
</evidence>
<name>A0A1Y1ID87_KLENI</name>
<evidence type="ECO:0000256" key="5">
    <source>
        <dbReference type="ARBA" id="ARBA00023273"/>
    </source>
</evidence>
<evidence type="ECO:0000313" key="7">
    <source>
        <dbReference type="EMBL" id="GAQ88925.1"/>
    </source>
</evidence>
<dbReference type="InterPro" id="IPR050576">
    <property type="entry name" value="Cilia_flagella_integrity"/>
</dbReference>
<dbReference type="PANTHER" id="PTHR45973:SF9">
    <property type="entry name" value="LEUCINE-RICH REPEAT-CONTAINING PROTEIN 46"/>
    <property type="match status" value="1"/>
</dbReference>
<keyword evidence="2" id="KW-0433">Leucine-rich repeat</keyword>
<dbReference type="SMART" id="SM00365">
    <property type="entry name" value="LRR_SD22"/>
    <property type="match status" value="4"/>
</dbReference>
<dbReference type="STRING" id="105231.A0A1Y1ID87"/>
<dbReference type="InterPro" id="IPR001611">
    <property type="entry name" value="Leu-rich_rpt"/>
</dbReference>
<dbReference type="AlphaFoldDB" id="A0A1Y1ID87"/>